<protein>
    <submittedName>
        <fullName evidence="2">Uncharacterized protein</fullName>
    </submittedName>
</protein>
<evidence type="ECO:0000313" key="3">
    <source>
        <dbReference type="Proteomes" id="UP000018948"/>
    </source>
</evidence>
<comment type="caution">
    <text evidence="2">The sequence shown here is derived from an EMBL/GenBank/DDBJ whole genome shotgun (WGS) entry which is preliminary data.</text>
</comment>
<evidence type="ECO:0000256" key="1">
    <source>
        <dbReference type="SAM" id="MobiDB-lite"/>
    </source>
</evidence>
<feature type="region of interest" description="Disordered" evidence="1">
    <location>
        <begin position="33"/>
        <end position="79"/>
    </location>
</feature>
<dbReference type="EMBL" id="ANIY01003405">
    <property type="protein sequence ID" value="ETP35850.1"/>
    <property type="molecule type" value="Genomic_DNA"/>
</dbReference>
<organism evidence="2 3">
    <name type="scientific">Phytophthora nicotianae P10297</name>
    <dbReference type="NCBI Taxonomy" id="1317064"/>
    <lineage>
        <taxon>Eukaryota</taxon>
        <taxon>Sar</taxon>
        <taxon>Stramenopiles</taxon>
        <taxon>Oomycota</taxon>
        <taxon>Peronosporomycetes</taxon>
        <taxon>Peronosporales</taxon>
        <taxon>Peronosporaceae</taxon>
        <taxon>Phytophthora</taxon>
    </lineage>
</organism>
<dbReference type="AlphaFoldDB" id="W2YLD9"/>
<accession>W2YLD9</accession>
<evidence type="ECO:0000313" key="2">
    <source>
        <dbReference type="EMBL" id="ETP35850.1"/>
    </source>
</evidence>
<proteinExistence type="predicted"/>
<dbReference type="Proteomes" id="UP000018948">
    <property type="component" value="Unassembled WGS sequence"/>
</dbReference>
<name>W2YLD9_PHYNI</name>
<gene>
    <name evidence="2" type="ORF">F442_16086</name>
</gene>
<reference evidence="2 3" key="1">
    <citation type="submission" date="2013-11" db="EMBL/GenBank/DDBJ databases">
        <title>The Genome Sequence of Phytophthora parasitica P10297.</title>
        <authorList>
            <consortium name="The Broad Institute Genomics Platform"/>
            <person name="Russ C."/>
            <person name="Tyler B."/>
            <person name="Panabieres F."/>
            <person name="Shan W."/>
            <person name="Tripathy S."/>
            <person name="Grunwald N."/>
            <person name="Machado M."/>
            <person name="Johnson C.S."/>
            <person name="Walker B."/>
            <person name="Young S.K."/>
            <person name="Zeng Q."/>
            <person name="Gargeya S."/>
            <person name="Fitzgerald M."/>
            <person name="Haas B."/>
            <person name="Abouelleil A."/>
            <person name="Allen A.W."/>
            <person name="Alvarado L."/>
            <person name="Arachchi H.M."/>
            <person name="Berlin A.M."/>
            <person name="Chapman S.B."/>
            <person name="Gainer-Dewar J."/>
            <person name="Goldberg J."/>
            <person name="Griggs A."/>
            <person name="Gujja S."/>
            <person name="Hansen M."/>
            <person name="Howarth C."/>
            <person name="Imamovic A."/>
            <person name="Ireland A."/>
            <person name="Larimer J."/>
            <person name="McCowan C."/>
            <person name="Murphy C."/>
            <person name="Pearson M."/>
            <person name="Poon T.W."/>
            <person name="Priest M."/>
            <person name="Roberts A."/>
            <person name="Saif S."/>
            <person name="Shea T."/>
            <person name="Sisk P."/>
            <person name="Sykes S."/>
            <person name="Wortman J."/>
            <person name="Nusbaum C."/>
            <person name="Birren B."/>
        </authorList>
    </citation>
    <scope>NUCLEOTIDE SEQUENCE [LARGE SCALE GENOMIC DNA]</scope>
    <source>
        <strain evidence="2 3">P10297</strain>
    </source>
</reference>
<sequence>MTTLGEELAATRARLEEVRNQLKDEKDRLKYEKERHALQLKQAEDRLKEEKDRHERQLKEAEDRHDKQVKEEKDRHERQLKEAEDRLLEHAKLSAVQLKQSHDRLLDHSKFALKMARDVLAEAIPVLSRTTEALQESKTIAYGCQGLLEMGKEHARISIANGTPHRMNFEVKNAIEPDLRRDVQTVSRFTEVKTVAGEEDAIELSKFVVKHAERSWNNRIKKEAFAKKAWRLSSMKSFFVMRHVAEAKDRNEKDFITAVDFLIEATKEAFETSEPYASIVEDLSAKMESISITLDDNVSQLETKDDQFQRI</sequence>